<dbReference type="EMBL" id="LSSK01000190">
    <property type="protein sequence ID" value="OMH84485.1"/>
    <property type="molecule type" value="Genomic_DNA"/>
</dbReference>
<proteinExistence type="predicted"/>
<evidence type="ECO:0000313" key="3">
    <source>
        <dbReference type="Proteomes" id="UP000188320"/>
    </source>
</evidence>
<keyword evidence="3" id="KW-1185">Reference proteome</keyword>
<protein>
    <submittedName>
        <fullName evidence="2">Uncharacterized protein</fullName>
    </submittedName>
</protein>
<dbReference type="Proteomes" id="UP000188320">
    <property type="component" value="Unassembled WGS sequence"/>
</dbReference>
<organism evidence="2 3">
    <name type="scientific">Zancudomyces culisetae</name>
    <name type="common">Gut fungus</name>
    <name type="synonym">Smittium culisetae</name>
    <dbReference type="NCBI Taxonomy" id="1213189"/>
    <lineage>
        <taxon>Eukaryota</taxon>
        <taxon>Fungi</taxon>
        <taxon>Fungi incertae sedis</taxon>
        <taxon>Zoopagomycota</taxon>
        <taxon>Kickxellomycotina</taxon>
        <taxon>Harpellomycetes</taxon>
        <taxon>Harpellales</taxon>
        <taxon>Legeriomycetaceae</taxon>
        <taxon>Zancudomyces</taxon>
    </lineage>
</organism>
<reference evidence="3" key="1">
    <citation type="submission" date="2017-01" db="EMBL/GenBank/DDBJ databases">
        <authorList>
            <person name="Wang Y."/>
            <person name="White M."/>
            <person name="Kvist S."/>
            <person name="Moncalvo J.-M."/>
        </authorList>
    </citation>
    <scope>NUCLEOTIDE SEQUENCE [LARGE SCALE GENOMIC DNA]</scope>
    <source>
        <strain evidence="3">COL-18-3</strain>
    </source>
</reference>
<feature type="region of interest" description="Disordered" evidence="1">
    <location>
        <begin position="76"/>
        <end position="103"/>
    </location>
</feature>
<name>A0A1R1PU24_ZANCU</name>
<evidence type="ECO:0000256" key="1">
    <source>
        <dbReference type="SAM" id="MobiDB-lite"/>
    </source>
</evidence>
<dbReference type="AlphaFoldDB" id="A0A1R1PU24"/>
<feature type="compositionally biased region" description="Basic and acidic residues" evidence="1">
    <location>
        <begin position="76"/>
        <end position="89"/>
    </location>
</feature>
<accession>A0A1R1PU24</accession>
<gene>
    <name evidence="2" type="ORF">AX774_g2005</name>
</gene>
<sequence length="130" mass="14860">MLEHTRSSGFIKELYDVQHSHGTTEKSHRGSEDNRTLVDGKDVEAIANKKRYESKILIQILRDVKRTLPRDDFLQNRLSEERSKEKCMDSDEDGGSTSSSRSGSVEIFDSIEEFHDSLGFKLKGKLIQQT</sequence>
<comment type="caution">
    <text evidence="2">The sequence shown here is derived from an EMBL/GenBank/DDBJ whole genome shotgun (WGS) entry which is preliminary data.</text>
</comment>
<evidence type="ECO:0000313" key="2">
    <source>
        <dbReference type="EMBL" id="OMH84485.1"/>
    </source>
</evidence>